<dbReference type="KEGG" id="bii:BINDI_1314"/>
<dbReference type="Gene3D" id="1.20.1250.20">
    <property type="entry name" value="MFS general substrate transporter like domains"/>
    <property type="match status" value="1"/>
</dbReference>
<dbReference type="GO" id="GO:0022857">
    <property type="term" value="F:transmembrane transporter activity"/>
    <property type="evidence" value="ECO:0007669"/>
    <property type="project" value="InterPro"/>
</dbReference>
<dbReference type="RefSeq" id="WP_237742940.1">
    <property type="nucleotide sequence ID" value="NZ_CP006018.1"/>
</dbReference>
<keyword evidence="3" id="KW-1185">Reference proteome</keyword>
<dbReference type="PANTHER" id="PTHR23530:SF1">
    <property type="entry name" value="PERMEASE, MAJOR FACILITATOR SUPERFAMILY-RELATED"/>
    <property type="match status" value="1"/>
</dbReference>
<name>A0A087VW76_9BIFI</name>
<feature type="transmembrane region" description="Helical" evidence="1">
    <location>
        <begin position="173"/>
        <end position="192"/>
    </location>
</feature>
<organism evidence="2 3">
    <name type="scientific">Bifidobacterium [indicum] DSM 20214 = LMG 11587</name>
    <dbReference type="NCBI Taxonomy" id="1341694"/>
    <lineage>
        <taxon>Bacteria</taxon>
        <taxon>Bacillati</taxon>
        <taxon>Actinomycetota</taxon>
        <taxon>Actinomycetes</taxon>
        <taxon>Bifidobacteriales</taxon>
        <taxon>Bifidobacteriaceae</taxon>
        <taxon>Bifidobacterium</taxon>
    </lineage>
</organism>
<dbReference type="CDD" id="cd06174">
    <property type="entry name" value="MFS"/>
    <property type="match status" value="1"/>
</dbReference>
<dbReference type="Proteomes" id="UP000028569">
    <property type="component" value="Chromosome"/>
</dbReference>
<dbReference type="InterPro" id="IPR053160">
    <property type="entry name" value="MFS_DHA3_Transporter"/>
</dbReference>
<keyword evidence="1" id="KW-0472">Membrane</keyword>
<sequence length="400" mass="44657">MKILRIREKWDKAELSYYASLALLTISKSQPHAILTVLLLRKGLNLADIMFVQAIFNVAVFVFELPSGVISDLYDRKIIYECSIVAWILTCLIIFFGNGFLAMSVAWAFYGIAEALSSGTVEASTINIFKANLTNPEERIKRFKRISSQLSLVAMIVGASLGAVLYFSVGFNMYLFGIAFACLSALPIALFFPKDEHSSRSDGSSILKQVKTGLGELKGNRTLTLLIMLTAVGQIFFQTHFNLWQAYMLSVGIREKYLIAFYFVFQVIGILSYSIRIDYHLKRVILFATPFAVALPLLILLPSTVAGIFAYCAATFAFMFLQYLYDVLFSLRVSQERISTLITLNSTISRISGFLVLGVNGLLLKIIDLKQLIVGNFEISLLLSILIVVLFLKKSDKALL</sequence>
<keyword evidence="1" id="KW-0812">Transmembrane</keyword>
<dbReference type="HOGENOM" id="CLU_059738_0_0_11"/>
<dbReference type="InterPro" id="IPR036259">
    <property type="entry name" value="MFS_trans_sf"/>
</dbReference>
<feature type="transmembrane region" description="Helical" evidence="1">
    <location>
        <begin position="257"/>
        <end position="275"/>
    </location>
</feature>
<feature type="transmembrane region" description="Helical" evidence="1">
    <location>
        <begin position="219"/>
        <end position="237"/>
    </location>
</feature>
<dbReference type="EMBL" id="CP006018">
    <property type="protein sequence ID" value="AIC92568.1"/>
    <property type="molecule type" value="Genomic_DNA"/>
</dbReference>
<feature type="transmembrane region" description="Helical" evidence="1">
    <location>
        <begin position="78"/>
        <end position="101"/>
    </location>
</feature>
<reference evidence="2 3" key="1">
    <citation type="journal article" date="2014" name="Appl. Environ. Microbiol.">
        <title>Genomic encyclopedia of type strains of the genus Bifidobacterium.</title>
        <authorList>
            <person name="Milani C."/>
            <person name="Lugli G.A."/>
            <person name="Duranti S."/>
            <person name="Turroni F."/>
            <person name="Bottacini F."/>
            <person name="Mangifesta M."/>
            <person name="Sanchez B."/>
            <person name="Viappiani A."/>
            <person name="Mancabelli L."/>
            <person name="Taminiau B."/>
            <person name="Delcenserie V."/>
            <person name="Barrangou R."/>
            <person name="Margolles A."/>
            <person name="van Sinderen D."/>
            <person name="Ventura M."/>
        </authorList>
    </citation>
    <scope>NUCLEOTIDE SEQUENCE [LARGE SCALE GENOMIC DNA]</scope>
    <source>
        <strain evidence="2 3">LMG 11587</strain>
    </source>
</reference>
<dbReference type="PANTHER" id="PTHR23530">
    <property type="entry name" value="TRANSPORT PROTEIN-RELATED"/>
    <property type="match status" value="1"/>
</dbReference>
<feature type="transmembrane region" description="Helical" evidence="1">
    <location>
        <begin position="150"/>
        <end position="167"/>
    </location>
</feature>
<evidence type="ECO:0000313" key="2">
    <source>
        <dbReference type="EMBL" id="AIC92568.1"/>
    </source>
</evidence>
<proteinExistence type="predicted"/>
<dbReference type="InterPro" id="IPR011701">
    <property type="entry name" value="MFS"/>
</dbReference>
<dbReference type="SUPFAM" id="SSF103473">
    <property type="entry name" value="MFS general substrate transporter"/>
    <property type="match status" value="1"/>
</dbReference>
<feature type="transmembrane region" description="Helical" evidence="1">
    <location>
        <begin position="373"/>
        <end position="392"/>
    </location>
</feature>
<feature type="transmembrane region" description="Helical" evidence="1">
    <location>
        <begin position="46"/>
        <end position="66"/>
    </location>
</feature>
<dbReference type="Pfam" id="PF07690">
    <property type="entry name" value="MFS_1"/>
    <property type="match status" value="1"/>
</dbReference>
<keyword evidence="1" id="KW-1133">Transmembrane helix</keyword>
<gene>
    <name evidence="2" type="ORF">BINDI_1314</name>
</gene>
<protein>
    <submittedName>
        <fullName evidence="2">Major facilitator superfamily MFS_1</fullName>
    </submittedName>
</protein>
<dbReference type="AlphaFoldDB" id="A0A087VW76"/>
<feature type="transmembrane region" description="Helical" evidence="1">
    <location>
        <begin position="348"/>
        <end position="367"/>
    </location>
</feature>
<evidence type="ECO:0000313" key="3">
    <source>
        <dbReference type="Proteomes" id="UP000028569"/>
    </source>
</evidence>
<feature type="transmembrane region" description="Helical" evidence="1">
    <location>
        <begin position="308"/>
        <end position="328"/>
    </location>
</feature>
<accession>A0A087VW76</accession>
<feature type="transmembrane region" description="Helical" evidence="1">
    <location>
        <begin position="21"/>
        <end position="40"/>
    </location>
</feature>
<evidence type="ECO:0000256" key="1">
    <source>
        <dbReference type="SAM" id="Phobius"/>
    </source>
</evidence>